<dbReference type="InterPro" id="IPR004398">
    <property type="entry name" value="RNA_MeTrfase_RsmD"/>
</dbReference>
<proteinExistence type="inferred from homology"/>
<dbReference type="Pfam" id="PF03602">
    <property type="entry name" value="Cons_hypoth95"/>
    <property type="match status" value="1"/>
</dbReference>
<dbReference type="EMBL" id="CP035704">
    <property type="protein sequence ID" value="QBB71692.1"/>
    <property type="molecule type" value="Genomic_DNA"/>
</dbReference>
<dbReference type="PROSITE" id="PS00092">
    <property type="entry name" value="N6_MTASE"/>
    <property type="match status" value="1"/>
</dbReference>
<dbReference type="Proteomes" id="UP000291562">
    <property type="component" value="Chromosome"/>
</dbReference>
<keyword evidence="6 8" id="KW-0808">Transferase</keyword>
<keyword evidence="5 8" id="KW-0489">Methyltransferase</keyword>
<organism evidence="9 10">
    <name type="scientific">Pseudolysobacter antarcticus</name>
    <dbReference type="NCBI Taxonomy" id="2511995"/>
    <lineage>
        <taxon>Bacteria</taxon>
        <taxon>Pseudomonadati</taxon>
        <taxon>Pseudomonadota</taxon>
        <taxon>Gammaproteobacteria</taxon>
        <taxon>Lysobacterales</taxon>
        <taxon>Rhodanobacteraceae</taxon>
        <taxon>Pseudolysobacter</taxon>
    </lineage>
</organism>
<evidence type="ECO:0000256" key="6">
    <source>
        <dbReference type="ARBA" id="ARBA00022679"/>
    </source>
</evidence>
<reference evidence="9 10" key="1">
    <citation type="submission" date="2019-01" db="EMBL/GenBank/DDBJ databases">
        <title>Pseudolysobacter antarctica gen. nov., sp. nov., isolated from Fildes Peninsula, Antarctica.</title>
        <authorList>
            <person name="Wei Z."/>
            <person name="Peng F."/>
        </authorList>
    </citation>
    <scope>NUCLEOTIDE SEQUENCE [LARGE SCALE GENOMIC DNA]</scope>
    <source>
        <strain evidence="9 10">AQ6-296</strain>
    </source>
</reference>
<dbReference type="InterPro" id="IPR002052">
    <property type="entry name" value="DNA_methylase_N6_adenine_CS"/>
</dbReference>
<keyword evidence="8" id="KW-0949">S-adenosyl-L-methionine</keyword>
<sequence>MRTPAASGKLRIIGGTLRGSRIDVPNAPGLRPTPDRVRETLFNWLAPVIDGARCLDLFAGTGALGIEAWSRGAGVVDFVERDARLVAALRSDLTRLRVTDATVHATDALAFLHNTGHACDIVFLDPPFAGDLWTSTAQALDMRGWLKPGAWIYIEAPSEARPSLPEHWLLHREARAGDVGFALYRNGDS</sequence>
<gene>
    <name evidence="9" type="primary">rsmD</name>
    <name evidence="9" type="ORF">ELE36_15740</name>
</gene>
<dbReference type="AlphaFoldDB" id="A0A411HMD0"/>
<evidence type="ECO:0000313" key="10">
    <source>
        <dbReference type="Proteomes" id="UP000291562"/>
    </source>
</evidence>
<dbReference type="GO" id="GO:0052913">
    <property type="term" value="F:16S rRNA (guanine(966)-N(2))-methyltransferase activity"/>
    <property type="evidence" value="ECO:0007669"/>
    <property type="project" value="UniProtKB-EC"/>
</dbReference>
<evidence type="ECO:0000256" key="4">
    <source>
        <dbReference type="ARBA" id="ARBA00013682"/>
    </source>
</evidence>
<dbReference type="EC" id="2.1.1.171" evidence="3 8"/>
<dbReference type="PANTHER" id="PTHR43542:SF1">
    <property type="entry name" value="METHYLTRANSFERASE"/>
    <property type="match status" value="1"/>
</dbReference>
<dbReference type="Gene3D" id="3.40.50.150">
    <property type="entry name" value="Vaccinia Virus protein VP39"/>
    <property type="match status" value="1"/>
</dbReference>
<evidence type="ECO:0000256" key="3">
    <source>
        <dbReference type="ARBA" id="ARBA00012141"/>
    </source>
</evidence>
<keyword evidence="10" id="KW-1185">Reference proteome</keyword>
<dbReference type="PIRSF" id="PIRSF004553">
    <property type="entry name" value="CHP00095"/>
    <property type="match status" value="1"/>
</dbReference>
<dbReference type="GO" id="GO:0003676">
    <property type="term" value="F:nucleic acid binding"/>
    <property type="evidence" value="ECO:0007669"/>
    <property type="project" value="InterPro"/>
</dbReference>
<protein>
    <recommendedName>
        <fullName evidence="4 8">Ribosomal RNA small subunit methyltransferase D</fullName>
        <ecNumber evidence="3 8">2.1.1.171</ecNumber>
    </recommendedName>
</protein>
<dbReference type="CDD" id="cd02440">
    <property type="entry name" value="AdoMet_MTases"/>
    <property type="match status" value="1"/>
</dbReference>
<dbReference type="KEGG" id="xbc:ELE36_15740"/>
<dbReference type="RefSeq" id="WP_129834943.1">
    <property type="nucleotide sequence ID" value="NZ_CP035704.1"/>
</dbReference>
<evidence type="ECO:0000256" key="7">
    <source>
        <dbReference type="ARBA" id="ARBA00048326"/>
    </source>
</evidence>
<comment type="similarity">
    <text evidence="2 8">Belongs to the methyltransferase superfamily. RsmD family.</text>
</comment>
<name>A0A411HMD0_9GAMM</name>
<evidence type="ECO:0000256" key="8">
    <source>
        <dbReference type="PIRNR" id="PIRNR004553"/>
    </source>
</evidence>
<evidence type="ECO:0000256" key="1">
    <source>
        <dbReference type="ARBA" id="ARBA00002649"/>
    </source>
</evidence>
<accession>A0A411HMD0</accession>
<evidence type="ECO:0000313" key="9">
    <source>
        <dbReference type="EMBL" id="QBB71692.1"/>
    </source>
</evidence>
<dbReference type="OrthoDB" id="9803017at2"/>
<dbReference type="PANTHER" id="PTHR43542">
    <property type="entry name" value="METHYLTRANSFERASE"/>
    <property type="match status" value="1"/>
</dbReference>
<evidence type="ECO:0000256" key="2">
    <source>
        <dbReference type="ARBA" id="ARBA00005269"/>
    </source>
</evidence>
<comment type="catalytic activity">
    <reaction evidence="7 8">
        <text>guanosine(966) in 16S rRNA + S-adenosyl-L-methionine = N(2)-methylguanosine(966) in 16S rRNA + S-adenosyl-L-homocysteine + H(+)</text>
        <dbReference type="Rhea" id="RHEA:23548"/>
        <dbReference type="Rhea" id="RHEA-COMP:10211"/>
        <dbReference type="Rhea" id="RHEA-COMP:10212"/>
        <dbReference type="ChEBI" id="CHEBI:15378"/>
        <dbReference type="ChEBI" id="CHEBI:57856"/>
        <dbReference type="ChEBI" id="CHEBI:59789"/>
        <dbReference type="ChEBI" id="CHEBI:74269"/>
        <dbReference type="ChEBI" id="CHEBI:74481"/>
        <dbReference type="EC" id="2.1.1.171"/>
    </reaction>
</comment>
<comment type="function">
    <text evidence="1 8">Specifically methylates the guanine in position 966 of 16S rRNA in the assembled 30S particle.</text>
</comment>
<dbReference type="SUPFAM" id="SSF53335">
    <property type="entry name" value="S-adenosyl-L-methionine-dependent methyltransferases"/>
    <property type="match status" value="1"/>
</dbReference>
<dbReference type="NCBIfam" id="TIGR00095">
    <property type="entry name" value="16S rRNA (guanine(966)-N(2))-methyltransferase RsmD"/>
    <property type="match status" value="1"/>
</dbReference>
<evidence type="ECO:0000256" key="5">
    <source>
        <dbReference type="ARBA" id="ARBA00022603"/>
    </source>
</evidence>
<keyword evidence="8" id="KW-0698">rRNA processing</keyword>
<dbReference type="InterPro" id="IPR029063">
    <property type="entry name" value="SAM-dependent_MTases_sf"/>
</dbReference>